<accession>A0A5B2TBY9</accession>
<dbReference type="Proteomes" id="UP000322110">
    <property type="component" value="Unassembled WGS sequence"/>
</dbReference>
<evidence type="ECO:0000256" key="1">
    <source>
        <dbReference type="SAM" id="MobiDB-lite"/>
    </source>
</evidence>
<feature type="region of interest" description="Disordered" evidence="1">
    <location>
        <begin position="1"/>
        <end position="26"/>
    </location>
</feature>
<proteinExistence type="predicted"/>
<dbReference type="RefSeq" id="WP_149813453.1">
    <property type="nucleotide sequence ID" value="NZ_VUKA01000012.1"/>
</dbReference>
<evidence type="ECO:0000313" key="3">
    <source>
        <dbReference type="Proteomes" id="UP000322110"/>
    </source>
</evidence>
<dbReference type="AlphaFoldDB" id="A0A5B2TBY9"/>
<name>A0A5B2TBY9_9PROT</name>
<evidence type="ECO:0000313" key="2">
    <source>
        <dbReference type="EMBL" id="KAA2212022.1"/>
    </source>
</evidence>
<sequence length="77" mass="8382">MPDQSSAAEGRPASTPGITPTETDIGRPVLYRTWPEGDLERGVITSFDAAQVLVRFGDDHRSKAVPSTMLRWADAEP</sequence>
<reference evidence="2 3" key="1">
    <citation type="journal article" date="2015" name="Int. J. Syst. Evol. Microbiol.">
        <title>Roseomonas oryzae sp. nov., isolated from paddy rhizosphere soil.</title>
        <authorList>
            <person name="Ramaprasad E.V."/>
            <person name="Sasikala Ch."/>
            <person name="Ramana Ch.V."/>
        </authorList>
    </citation>
    <scope>NUCLEOTIDE SEQUENCE [LARGE SCALE GENOMIC DNA]</scope>
    <source>
        <strain evidence="2 3">KCTC 42542</strain>
    </source>
</reference>
<comment type="caution">
    <text evidence="2">The sequence shown here is derived from an EMBL/GenBank/DDBJ whole genome shotgun (WGS) entry which is preliminary data.</text>
</comment>
<protein>
    <submittedName>
        <fullName evidence="2">Uncharacterized protein</fullName>
    </submittedName>
</protein>
<organism evidence="2 3">
    <name type="scientific">Teichococcus oryzae</name>
    <dbReference type="NCBI Taxonomy" id="1608942"/>
    <lineage>
        <taxon>Bacteria</taxon>
        <taxon>Pseudomonadati</taxon>
        <taxon>Pseudomonadota</taxon>
        <taxon>Alphaproteobacteria</taxon>
        <taxon>Acetobacterales</taxon>
        <taxon>Roseomonadaceae</taxon>
        <taxon>Roseomonas</taxon>
    </lineage>
</organism>
<keyword evidence="3" id="KW-1185">Reference proteome</keyword>
<gene>
    <name evidence="2" type="ORF">F0Q34_17040</name>
</gene>
<dbReference type="EMBL" id="VUKA01000012">
    <property type="protein sequence ID" value="KAA2212022.1"/>
    <property type="molecule type" value="Genomic_DNA"/>
</dbReference>
<dbReference type="OrthoDB" id="9850860at2"/>